<accession>A0AAE3AIY8</accession>
<evidence type="ECO:0000313" key="4">
    <source>
        <dbReference type="Proteomes" id="UP001199319"/>
    </source>
</evidence>
<feature type="transmembrane region" description="Helical" evidence="1">
    <location>
        <begin position="85"/>
        <end position="105"/>
    </location>
</feature>
<feature type="domain" description="CD-NTase-associated protein 12/Pycsar effector protein TIR" evidence="2">
    <location>
        <begin position="7"/>
        <end position="127"/>
    </location>
</feature>
<keyword evidence="1" id="KW-0472">Membrane</keyword>
<evidence type="ECO:0000256" key="1">
    <source>
        <dbReference type="SAM" id="Phobius"/>
    </source>
</evidence>
<proteinExistence type="predicted"/>
<keyword evidence="1" id="KW-0812">Transmembrane</keyword>
<dbReference type="InterPro" id="IPR019302">
    <property type="entry name" value="CAP12/PCTIR_TIR_dom"/>
</dbReference>
<dbReference type="Pfam" id="PF10137">
    <property type="entry name" value="CAP12-PCTIR_TIR"/>
    <property type="match status" value="1"/>
</dbReference>
<protein>
    <submittedName>
        <fullName evidence="3">Nucleotide-binding protein</fullName>
    </submittedName>
</protein>
<keyword evidence="1" id="KW-1133">Transmembrane helix</keyword>
<reference evidence="3" key="1">
    <citation type="submission" date="2021-10" db="EMBL/GenBank/DDBJ databases">
        <title>Anaerobic single-cell dispensing facilitates the cultivation of human gut bacteria.</title>
        <authorList>
            <person name="Afrizal A."/>
        </authorList>
    </citation>
    <scope>NUCLEOTIDE SEQUENCE</scope>
    <source>
        <strain evidence="3">CLA-AA-H272</strain>
    </source>
</reference>
<organism evidence="3 4">
    <name type="scientific">Brotocaccenecus cirricatena</name>
    <dbReference type="NCBI Taxonomy" id="3064195"/>
    <lineage>
        <taxon>Bacteria</taxon>
        <taxon>Bacillati</taxon>
        <taxon>Bacillota</taxon>
        <taxon>Clostridia</taxon>
        <taxon>Eubacteriales</taxon>
        <taxon>Oscillospiraceae</taxon>
        <taxon>Brotocaccenecus</taxon>
    </lineage>
</organism>
<dbReference type="RefSeq" id="WP_302930033.1">
    <property type="nucleotide sequence ID" value="NZ_JAJEPW010000081.1"/>
</dbReference>
<sequence>MDKIKPRIFIASSVEGLDAAYAIQELLEFSAECTVWDQDVFAPSSVTLLDLIKRAQNSDYGIFVFSFDDTIKIRDTEELTVRDNVVFELGLFIGIIGIANCFIVMPRSNDDIHLPTDLTGITPLKYNAKRADNNLKAALGPSANQIKRALRSFSPPDKQMSDELSQQINAIGLSAFFSSRDDYSKYRASTPSIDRYINTAKSSIELVSITLTTGIQIDDICTVIKNKINKQRDFRVTISLLNPFRDELYMALEPVFGADYSSLQNSTKDALKRLSQLKKSLSAERQKRFSIKMHNTLPFGSAIILDGNLESGRIQIETKPYKVGMRKSFAFEIINDGNSFYDTIKSSYYELIHDGDCYENSIE</sequence>
<dbReference type="EMBL" id="JAJEPW010000081">
    <property type="protein sequence ID" value="MCC2130905.1"/>
    <property type="molecule type" value="Genomic_DNA"/>
</dbReference>
<evidence type="ECO:0000259" key="2">
    <source>
        <dbReference type="Pfam" id="PF10137"/>
    </source>
</evidence>
<comment type="caution">
    <text evidence="3">The sequence shown here is derived from an EMBL/GenBank/DDBJ whole genome shotgun (WGS) entry which is preliminary data.</text>
</comment>
<dbReference type="AlphaFoldDB" id="A0AAE3AIY8"/>
<dbReference type="Proteomes" id="UP001199319">
    <property type="component" value="Unassembled WGS sequence"/>
</dbReference>
<name>A0AAE3AIY8_9FIRM</name>
<dbReference type="GO" id="GO:0050135">
    <property type="term" value="F:NADP+ nucleosidase activity"/>
    <property type="evidence" value="ECO:0007669"/>
    <property type="project" value="InterPro"/>
</dbReference>
<gene>
    <name evidence="3" type="ORF">LKD37_15595</name>
</gene>
<keyword evidence="4" id="KW-1185">Reference proteome</keyword>
<evidence type="ECO:0000313" key="3">
    <source>
        <dbReference type="EMBL" id="MCC2130905.1"/>
    </source>
</evidence>